<keyword evidence="3" id="KW-1185">Reference proteome</keyword>
<evidence type="ECO:0000256" key="1">
    <source>
        <dbReference type="SAM" id="MobiDB-lite"/>
    </source>
</evidence>
<proteinExistence type="predicted"/>
<dbReference type="EMBL" id="JARJCW010000120">
    <property type="protein sequence ID" value="KAJ7192418.1"/>
    <property type="molecule type" value="Genomic_DNA"/>
</dbReference>
<feature type="region of interest" description="Disordered" evidence="1">
    <location>
        <begin position="80"/>
        <end position="126"/>
    </location>
</feature>
<evidence type="ECO:0000313" key="3">
    <source>
        <dbReference type="Proteomes" id="UP001219525"/>
    </source>
</evidence>
<dbReference type="Proteomes" id="UP001219525">
    <property type="component" value="Unassembled WGS sequence"/>
</dbReference>
<dbReference type="AlphaFoldDB" id="A0AAD6UQ58"/>
<sequence>MSDHSSSHRVAIDPLRGADNYPVWKIKMLDILTDLSLDDYIDANLVRLREQTPATTALPVTDKSKVKCYECGILGHFASDHRKNAPNKNQVDSGHANGQGKSKQQDRKQKGKFKSRAHMARDDESDGDDDFLFLARDPNLVQSLSPDDWLLDSGCSRTIVRKNTDFSTYSGTPPHKIAGIGETAAIGRAPYSKVKQLNCAPAKARYWQLVTKFLACIGYVWRRRVRRRIAC</sequence>
<name>A0AAD6UQ58_9AGAR</name>
<comment type="caution">
    <text evidence="2">The sequence shown here is derived from an EMBL/GenBank/DDBJ whole genome shotgun (WGS) entry which is preliminary data.</text>
</comment>
<reference evidence="2" key="1">
    <citation type="submission" date="2023-03" db="EMBL/GenBank/DDBJ databases">
        <title>Massive genome expansion in bonnet fungi (Mycena s.s.) driven by repeated elements and novel gene families across ecological guilds.</title>
        <authorList>
            <consortium name="Lawrence Berkeley National Laboratory"/>
            <person name="Harder C.B."/>
            <person name="Miyauchi S."/>
            <person name="Viragh M."/>
            <person name="Kuo A."/>
            <person name="Thoen E."/>
            <person name="Andreopoulos B."/>
            <person name="Lu D."/>
            <person name="Skrede I."/>
            <person name="Drula E."/>
            <person name="Henrissat B."/>
            <person name="Morin E."/>
            <person name="Kohler A."/>
            <person name="Barry K."/>
            <person name="LaButti K."/>
            <person name="Morin E."/>
            <person name="Salamov A."/>
            <person name="Lipzen A."/>
            <person name="Mereny Z."/>
            <person name="Hegedus B."/>
            <person name="Baldrian P."/>
            <person name="Stursova M."/>
            <person name="Weitz H."/>
            <person name="Taylor A."/>
            <person name="Grigoriev I.V."/>
            <person name="Nagy L.G."/>
            <person name="Martin F."/>
            <person name="Kauserud H."/>
        </authorList>
    </citation>
    <scope>NUCLEOTIDE SEQUENCE</scope>
    <source>
        <strain evidence="2">9144</strain>
    </source>
</reference>
<accession>A0AAD6UQ58</accession>
<evidence type="ECO:0008006" key="4">
    <source>
        <dbReference type="Google" id="ProtNLM"/>
    </source>
</evidence>
<evidence type="ECO:0000313" key="2">
    <source>
        <dbReference type="EMBL" id="KAJ7192418.1"/>
    </source>
</evidence>
<organism evidence="2 3">
    <name type="scientific">Mycena pura</name>
    <dbReference type="NCBI Taxonomy" id="153505"/>
    <lineage>
        <taxon>Eukaryota</taxon>
        <taxon>Fungi</taxon>
        <taxon>Dikarya</taxon>
        <taxon>Basidiomycota</taxon>
        <taxon>Agaricomycotina</taxon>
        <taxon>Agaricomycetes</taxon>
        <taxon>Agaricomycetidae</taxon>
        <taxon>Agaricales</taxon>
        <taxon>Marasmiineae</taxon>
        <taxon>Mycenaceae</taxon>
        <taxon>Mycena</taxon>
    </lineage>
</organism>
<protein>
    <recommendedName>
        <fullName evidence="4">CCHC-type domain-containing protein</fullName>
    </recommendedName>
</protein>
<feature type="compositionally biased region" description="Basic residues" evidence="1">
    <location>
        <begin position="109"/>
        <end position="118"/>
    </location>
</feature>
<gene>
    <name evidence="2" type="ORF">GGX14DRAFT_546490</name>
</gene>